<evidence type="ECO:0000313" key="1">
    <source>
        <dbReference type="EMBL" id="SDH35115.1"/>
    </source>
</evidence>
<dbReference type="Proteomes" id="UP000199274">
    <property type="component" value="Unassembled WGS sequence"/>
</dbReference>
<name>A0A1G8BPI7_9FLAO</name>
<dbReference type="InterPro" id="IPR029058">
    <property type="entry name" value="AB_hydrolase_fold"/>
</dbReference>
<reference evidence="2" key="1">
    <citation type="submission" date="2016-10" db="EMBL/GenBank/DDBJ databases">
        <authorList>
            <person name="Varghese N."/>
            <person name="Submissions S."/>
        </authorList>
    </citation>
    <scope>NUCLEOTIDE SEQUENCE [LARGE SCALE GENOMIC DNA]</scope>
    <source>
        <strain evidence="2">CGMCC 1.2747</strain>
    </source>
</reference>
<dbReference type="OrthoDB" id="5416147at2"/>
<dbReference type="RefSeq" id="WP_091257242.1">
    <property type="nucleotide sequence ID" value="NZ_FNDB01000006.1"/>
</dbReference>
<proteinExistence type="predicted"/>
<dbReference type="EMBL" id="FNDB01000006">
    <property type="protein sequence ID" value="SDH35115.1"/>
    <property type="molecule type" value="Genomic_DNA"/>
</dbReference>
<keyword evidence="2" id="KW-1185">Reference proteome</keyword>
<sequence length="317" mass="35446">MKKTINTILAALFFCTSIFGQEGISTIEIANLDSYLANAEASVIGIKPNNAAKIMWADGYENKKTAVAFVYLHGFGASHREGEPVLKMLSTKYKANIYLSRLEEHGIYRKNTFEFLTPENYIASAKLALEIGKKLGEKVILVSTSTGGTLSLKLASEDPSISGLILYSPFVDLFNPAMAGIILPGGKEKFKETIGGDMQTQNRPEEQAKYWSTNYHINGYVSLITMLKQNMIENTFEKIKCPVFLGYYYKNEKEQDQVVSVAAMHKMFNSLGTPENKKTKIAFPESGDHVIACDLRSKDWQGVYQETVRFLNQTILQ</sequence>
<dbReference type="AlphaFoldDB" id="A0A1G8BPI7"/>
<organism evidence="1 2">
    <name type="scientific">Flavobacterium omnivorum</name>
    <dbReference type="NCBI Taxonomy" id="178355"/>
    <lineage>
        <taxon>Bacteria</taxon>
        <taxon>Pseudomonadati</taxon>
        <taxon>Bacteroidota</taxon>
        <taxon>Flavobacteriia</taxon>
        <taxon>Flavobacteriales</taxon>
        <taxon>Flavobacteriaceae</taxon>
        <taxon>Flavobacterium</taxon>
    </lineage>
</organism>
<evidence type="ECO:0000313" key="2">
    <source>
        <dbReference type="Proteomes" id="UP000199274"/>
    </source>
</evidence>
<dbReference type="SUPFAM" id="SSF53474">
    <property type="entry name" value="alpha/beta-Hydrolases"/>
    <property type="match status" value="1"/>
</dbReference>
<protein>
    <submittedName>
        <fullName evidence="1">Esterase/lipase</fullName>
    </submittedName>
</protein>
<dbReference type="STRING" id="178355.SAMN04488062_106113"/>
<gene>
    <name evidence="1" type="ORF">SAMN04488062_106113</name>
</gene>
<dbReference type="Gene3D" id="3.40.50.1820">
    <property type="entry name" value="alpha/beta hydrolase"/>
    <property type="match status" value="1"/>
</dbReference>
<accession>A0A1G8BPI7</accession>